<evidence type="ECO:0000256" key="1">
    <source>
        <dbReference type="ARBA" id="ARBA00004141"/>
    </source>
</evidence>
<dbReference type="EMBL" id="PHHF01000015">
    <property type="protein sequence ID" value="PTD26729.1"/>
    <property type="molecule type" value="Genomic_DNA"/>
</dbReference>
<evidence type="ECO:0000313" key="7">
    <source>
        <dbReference type="Proteomes" id="UP000241206"/>
    </source>
</evidence>
<evidence type="ECO:0000256" key="3">
    <source>
        <dbReference type="ARBA" id="ARBA00022989"/>
    </source>
</evidence>
<dbReference type="GO" id="GO:0006457">
    <property type="term" value="P:protein folding"/>
    <property type="evidence" value="ECO:0007669"/>
    <property type="project" value="InterPro"/>
</dbReference>
<dbReference type="Pfam" id="PF02600">
    <property type="entry name" value="DsbB"/>
    <property type="match status" value="1"/>
</dbReference>
<keyword evidence="7" id="KW-1185">Reference proteome</keyword>
<proteinExistence type="predicted"/>
<comment type="subcellular location">
    <subcellularLocation>
        <location evidence="1">Membrane</location>
        <topology evidence="1">Multi-pass membrane protein</topology>
    </subcellularLocation>
</comment>
<protein>
    <submittedName>
        <fullName evidence="6">Disulfide bond formation protein B</fullName>
    </submittedName>
</protein>
<dbReference type="GO" id="GO:0016020">
    <property type="term" value="C:membrane"/>
    <property type="evidence" value="ECO:0007669"/>
    <property type="project" value="UniProtKB-SubCell"/>
</dbReference>
<comment type="caution">
    <text evidence="6">The sequence shown here is derived from an EMBL/GenBank/DDBJ whole genome shotgun (WGS) entry which is preliminary data.</text>
</comment>
<dbReference type="AlphaFoldDB" id="A0A2T4I7A0"/>
<dbReference type="Gene3D" id="1.20.1550.10">
    <property type="entry name" value="DsbB-like"/>
    <property type="match status" value="1"/>
</dbReference>
<sequence length="153" mass="16295">MTRFATARLLALLIPTALMAGALGSQFIGGLYPCEMCHWQRWPHYAAIAIALLAFLVRPAARPLIILAALAIMASGAIGVFHAGVEYGWWEGLTRCSTIGNSGDVLADIMAAPMVRCDEVQWSLFGISLAGWNAIVSLAGGATILALCLKRPR</sequence>
<feature type="transmembrane region" description="Helical" evidence="5">
    <location>
        <begin position="40"/>
        <end position="57"/>
    </location>
</feature>
<dbReference type="InterPro" id="IPR024199">
    <property type="entry name" value="Uncharacterised_DsbB"/>
</dbReference>
<evidence type="ECO:0000256" key="5">
    <source>
        <dbReference type="SAM" id="Phobius"/>
    </source>
</evidence>
<keyword evidence="3 5" id="KW-1133">Transmembrane helix</keyword>
<evidence type="ECO:0000256" key="2">
    <source>
        <dbReference type="ARBA" id="ARBA00022692"/>
    </source>
</evidence>
<organism evidence="6 7">
    <name type="scientific">Edaphosphingomonas fennica</name>
    <dbReference type="NCBI Taxonomy" id="114404"/>
    <lineage>
        <taxon>Bacteria</taxon>
        <taxon>Pseudomonadati</taxon>
        <taxon>Pseudomonadota</taxon>
        <taxon>Alphaproteobacteria</taxon>
        <taxon>Sphingomonadales</taxon>
        <taxon>Rhizorhabdaceae</taxon>
        <taxon>Edaphosphingomonas</taxon>
    </lineage>
</organism>
<keyword evidence="2 5" id="KW-0812">Transmembrane</keyword>
<feature type="transmembrane region" description="Helical" evidence="5">
    <location>
        <begin position="64"/>
        <end position="85"/>
    </location>
</feature>
<dbReference type="RefSeq" id="WP_107393913.1">
    <property type="nucleotide sequence ID" value="NZ_PHHF01000015.1"/>
</dbReference>
<evidence type="ECO:0000313" key="6">
    <source>
        <dbReference type="EMBL" id="PTD26729.1"/>
    </source>
</evidence>
<feature type="transmembrane region" description="Helical" evidence="5">
    <location>
        <begin position="122"/>
        <end position="149"/>
    </location>
</feature>
<dbReference type="PIRSF" id="PIRSF033913">
    <property type="entry name" value="S-S_format_DsbB"/>
    <property type="match status" value="1"/>
</dbReference>
<keyword evidence="4 5" id="KW-0472">Membrane</keyword>
<dbReference type="InterPro" id="IPR003752">
    <property type="entry name" value="DiS_bond_form_DsbB/BdbC"/>
</dbReference>
<dbReference type="InterPro" id="IPR023380">
    <property type="entry name" value="DsbB-like_sf"/>
</dbReference>
<name>A0A2T4I7A0_9SPHN</name>
<reference evidence="6 7" key="1">
    <citation type="submission" date="2017-11" db="EMBL/GenBank/DDBJ databases">
        <title>Sphingomonas oleivorans sp. nov., isolated from oil-contaminated soil.</title>
        <authorList>
            <person name="Wang L."/>
            <person name="Chen L."/>
        </authorList>
    </citation>
    <scope>NUCLEOTIDE SEQUENCE [LARGE SCALE GENOMIC DNA]</scope>
    <source>
        <strain evidence="6 7">K101</strain>
    </source>
</reference>
<gene>
    <name evidence="6" type="ORF">CV103_02825</name>
</gene>
<evidence type="ECO:0000256" key="4">
    <source>
        <dbReference type="ARBA" id="ARBA00023136"/>
    </source>
</evidence>
<dbReference type="GO" id="GO:0015035">
    <property type="term" value="F:protein-disulfide reductase activity"/>
    <property type="evidence" value="ECO:0007669"/>
    <property type="project" value="InterPro"/>
</dbReference>
<accession>A0A2T4I7A0</accession>
<dbReference type="Proteomes" id="UP000241206">
    <property type="component" value="Unassembled WGS sequence"/>
</dbReference>
<dbReference type="SUPFAM" id="SSF158442">
    <property type="entry name" value="DsbB-like"/>
    <property type="match status" value="1"/>
</dbReference>